<gene>
    <name evidence="6" type="ORF">TKK_006788</name>
</gene>
<evidence type="ECO:0008006" key="8">
    <source>
        <dbReference type="Google" id="ProtNLM"/>
    </source>
</evidence>
<feature type="chain" id="PRO_5044760915" description="Cuticle protein" evidence="5">
    <location>
        <begin position="20"/>
        <end position="195"/>
    </location>
</feature>
<evidence type="ECO:0000313" key="6">
    <source>
        <dbReference type="EMBL" id="KAL3399509.1"/>
    </source>
</evidence>
<feature type="signal peptide" evidence="5">
    <location>
        <begin position="1"/>
        <end position="19"/>
    </location>
</feature>
<keyword evidence="5" id="KW-0732">Signal</keyword>
<dbReference type="PANTHER" id="PTHR12236:SF94">
    <property type="entry name" value="CCP84AA-RELATED"/>
    <property type="match status" value="1"/>
</dbReference>
<dbReference type="PANTHER" id="PTHR12236">
    <property type="entry name" value="STRUCTURAL CONTITUENT OF CUTICLE"/>
    <property type="match status" value="1"/>
</dbReference>
<reference evidence="6 7" key="1">
    <citation type="journal article" date="2024" name="bioRxiv">
        <title>A reference genome for Trichogramma kaykai: A tiny desert-dwelling parasitoid wasp with competing sex-ratio distorters.</title>
        <authorList>
            <person name="Culotta J."/>
            <person name="Lindsey A.R."/>
        </authorList>
    </citation>
    <scope>NUCLEOTIDE SEQUENCE [LARGE SCALE GENOMIC DNA]</scope>
    <source>
        <strain evidence="6 7">KSX58</strain>
    </source>
</reference>
<keyword evidence="1 3" id="KW-0193">Cuticle</keyword>
<feature type="region of interest" description="Disordered" evidence="4">
    <location>
        <begin position="58"/>
        <end position="88"/>
    </location>
</feature>
<dbReference type="Proteomes" id="UP001627154">
    <property type="component" value="Unassembled WGS sequence"/>
</dbReference>
<name>A0ABD2X411_9HYME</name>
<dbReference type="AlphaFoldDB" id="A0ABD2X411"/>
<evidence type="ECO:0000256" key="3">
    <source>
        <dbReference type="PROSITE-ProRule" id="PRU00497"/>
    </source>
</evidence>
<dbReference type="EMBL" id="JBJJXI010000055">
    <property type="protein sequence ID" value="KAL3399509.1"/>
    <property type="molecule type" value="Genomic_DNA"/>
</dbReference>
<evidence type="ECO:0000256" key="2">
    <source>
        <dbReference type="ARBA" id="ARBA00022737"/>
    </source>
</evidence>
<dbReference type="InterPro" id="IPR051217">
    <property type="entry name" value="Insect_Cuticle_Struc_Prot"/>
</dbReference>
<accession>A0ABD2X411</accession>
<keyword evidence="7" id="KW-1185">Reference proteome</keyword>
<dbReference type="PRINTS" id="PR00947">
    <property type="entry name" value="CUTICLE"/>
</dbReference>
<keyword evidence="2" id="KW-0677">Repeat</keyword>
<dbReference type="InterPro" id="IPR000618">
    <property type="entry name" value="Insect_cuticle"/>
</dbReference>
<comment type="caution">
    <text evidence="6">The sequence shown here is derived from an EMBL/GenBank/DDBJ whole genome shotgun (WGS) entry which is preliminary data.</text>
</comment>
<dbReference type="GO" id="GO:0042302">
    <property type="term" value="F:structural constituent of cuticle"/>
    <property type="evidence" value="ECO:0007669"/>
    <property type="project" value="UniProtKB-UniRule"/>
</dbReference>
<evidence type="ECO:0000313" key="7">
    <source>
        <dbReference type="Proteomes" id="UP001627154"/>
    </source>
</evidence>
<dbReference type="Pfam" id="PF00379">
    <property type="entry name" value="Chitin_bind_4"/>
    <property type="match status" value="1"/>
</dbReference>
<protein>
    <recommendedName>
        <fullName evidence="8">Cuticle protein</fullName>
    </recommendedName>
</protein>
<organism evidence="6 7">
    <name type="scientific">Trichogramma kaykai</name>
    <dbReference type="NCBI Taxonomy" id="54128"/>
    <lineage>
        <taxon>Eukaryota</taxon>
        <taxon>Metazoa</taxon>
        <taxon>Ecdysozoa</taxon>
        <taxon>Arthropoda</taxon>
        <taxon>Hexapoda</taxon>
        <taxon>Insecta</taxon>
        <taxon>Pterygota</taxon>
        <taxon>Neoptera</taxon>
        <taxon>Endopterygota</taxon>
        <taxon>Hymenoptera</taxon>
        <taxon>Apocrita</taxon>
        <taxon>Proctotrupomorpha</taxon>
        <taxon>Chalcidoidea</taxon>
        <taxon>Trichogrammatidae</taxon>
        <taxon>Trichogramma</taxon>
    </lineage>
</organism>
<sequence>MVVSKVLFVCALAVATVSAGLIQPAPAVYPASRLAYAAPAAPLAYATRQIEAEPYDPNPQYNYGYDVQDPNTGDYKSQQESRSGDQVRGSYSLLEADGTRRIVEYTADDHNGFNAVVRKEGTPLIAQAQVAPVAKLATYAQPALALRSFAPAPLAYSHAAPLAIKSFAPAAYAAAPAYAAKTYAAAPIATGYSHY</sequence>
<dbReference type="InterPro" id="IPR031311">
    <property type="entry name" value="CHIT_BIND_RR_consensus"/>
</dbReference>
<proteinExistence type="predicted"/>
<dbReference type="PROSITE" id="PS51155">
    <property type="entry name" value="CHIT_BIND_RR_2"/>
    <property type="match status" value="1"/>
</dbReference>
<evidence type="ECO:0000256" key="4">
    <source>
        <dbReference type="SAM" id="MobiDB-lite"/>
    </source>
</evidence>
<dbReference type="PROSITE" id="PS00233">
    <property type="entry name" value="CHIT_BIND_RR_1"/>
    <property type="match status" value="1"/>
</dbReference>
<evidence type="ECO:0000256" key="5">
    <source>
        <dbReference type="SAM" id="SignalP"/>
    </source>
</evidence>
<evidence type="ECO:0000256" key="1">
    <source>
        <dbReference type="ARBA" id="ARBA00022460"/>
    </source>
</evidence>